<feature type="transmembrane region" description="Helical" evidence="1">
    <location>
        <begin position="6"/>
        <end position="24"/>
    </location>
</feature>
<accession>A0A5B7TU89</accession>
<name>A0A5B7TU89_9FLAO</name>
<reference evidence="2 3" key="1">
    <citation type="submission" date="2019-05" db="EMBL/GenBank/DDBJ databases">
        <title>Algicella ahnfeltiae gen. nov., sp. nov., a novel marine bacterium of the family Flavobacteriaceae isolated from a red alga.</title>
        <authorList>
            <person name="Nedashkovskaya O.I."/>
            <person name="Kukhlevskiy A.D."/>
            <person name="Kim S.-G."/>
            <person name="Zhukova N.V."/>
            <person name="Mikhailov V.V."/>
        </authorList>
    </citation>
    <scope>NUCLEOTIDE SEQUENCE [LARGE SCALE GENOMIC DNA]</scope>
    <source>
        <strain evidence="2 3">10Alg115</strain>
    </source>
</reference>
<dbReference type="RefSeq" id="WP_138949404.1">
    <property type="nucleotide sequence ID" value="NZ_CP040749.1"/>
</dbReference>
<proteinExistence type="predicted"/>
<sequence length="147" mass="17112">MKRSFVVISIMISIFVVSIIIDSNEYKEDNKYYKEVNLKLKGKITEVKPLTYEQNLGIIVIEITESNIQNYDERKSLKRYLGVIKNNKANLVFNSISSVKKGDSIVLNIQNYKLYRNGKLIEENVIRMPPKSFIFTPFKEINTLIDL</sequence>
<dbReference type="Proteomes" id="UP000306229">
    <property type="component" value="Chromosome"/>
</dbReference>
<dbReference type="KEGG" id="fbe:FF125_08710"/>
<organism evidence="2 3">
    <name type="scientific">Aureibaculum algae</name>
    <dbReference type="NCBI Taxonomy" id="2584122"/>
    <lineage>
        <taxon>Bacteria</taxon>
        <taxon>Pseudomonadati</taxon>
        <taxon>Bacteroidota</taxon>
        <taxon>Flavobacteriia</taxon>
        <taxon>Flavobacteriales</taxon>
        <taxon>Flavobacteriaceae</taxon>
        <taxon>Aureibaculum</taxon>
    </lineage>
</organism>
<dbReference type="AlphaFoldDB" id="A0A5B7TU89"/>
<keyword evidence="1" id="KW-0472">Membrane</keyword>
<evidence type="ECO:0000313" key="2">
    <source>
        <dbReference type="EMBL" id="QCX38507.1"/>
    </source>
</evidence>
<protein>
    <submittedName>
        <fullName evidence="2">Uncharacterized protein</fullName>
    </submittedName>
</protein>
<gene>
    <name evidence="2" type="ORF">FF125_08710</name>
</gene>
<keyword evidence="3" id="KW-1185">Reference proteome</keyword>
<keyword evidence="1" id="KW-1133">Transmembrane helix</keyword>
<dbReference type="EMBL" id="CP040749">
    <property type="protein sequence ID" value="QCX38507.1"/>
    <property type="molecule type" value="Genomic_DNA"/>
</dbReference>
<evidence type="ECO:0000313" key="3">
    <source>
        <dbReference type="Proteomes" id="UP000306229"/>
    </source>
</evidence>
<keyword evidence="1" id="KW-0812">Transmembrane</keyword>
<evidence type="ECO:0000256" key="1">
    <source>
        <dbReference type="SAM" id="Phobius"/>
    </source>
</evidence>